<dbReference type="GO" id="GO:0045944">
    <property type="term" value="P:positive regulation of transcription by RNA polymerase II"/>
    <property type="evidence" value="ECO:0007669"/>
    <property type="project" value="TreeGrafter"/>
</dbReference>
<dbReference type="Gene3D" id="4.10.240.10">
    <property type="entry name" value="Zn(2)-C6 fungal-type DNA-binding domain"/>
    <property type="match status" value="1"/>
</dbReference>
<dbReference type="PANTHER" id="PTHR37534:SF2">
    <property type="entry name" value="N-ACETYLTRANSFERASE DOMAIN-CONTAINING PROTEIN"/>
    <property type="match status" value="1"/>
</dbReference>
<dbReference type="InterPro" id="IPR001138">
    <property type="entry name" value="Zn2Cys6_DnaBD"/>
</dbReference>
<dbReference type="OrthoDB" id="4525710at2759"/>
<sequence>MASSSSQRRVKTGTHLTCRKRHLKCDEHRPECKRCEKAGRSCFFSEGPRPNSLDGTALGNSEYFVFPEDHVWVNVPSSAMSTPVGSLIEALNSTLPIYLPQPREVVKDPEQARLLTLYTDHLSGWLALNDPRHHFSASVPLLAMKCPMLLDAIFAFSARYLSRSDPNFNPLLADEYHYSSCASESALALSTVILRMHEMLGDHNAEGDLQSHLRGSLSLFNHNANKFGPGSLKHTAFWTYVRQEILTALRGCCPTNIDTSDRTYYVVFDGDSDDDWTNNIIWITARVVNHYFGTDVSTTASEHHNMLIKLVDDWRRGLPNTFGPLSIIVTDDNSFPAINYPCIWHSKLFYLIHILKLG</sequence>
<accession>G9NM70</accession>
<dbReference type="SUPFAM" id="SSF57701">
    <property type="entry name" value="Zn2/Cys6 DNA-binding domain"/>
    <property type="match status" value="1"/>
</dbReference>
<dbReference type="AlphaFoldDB" id="G9NM70"/>
<dbReference type="Pfam" id="PF00172">
    <property type="entry name" value="Zn_clus"/>
    <property type="match status" value="1"/>
</dbReference>
<name>G9NM70_HYPAI</name>
<dbReference type="HOGENOM" id="CLU_008719_0_0_1"/>
<dbReference type="Proteomes" id="UP000005426">
    <property type="component" value="Unassembled WGS sequence"/>
</dbReference>
<feature type="domain" description="Zn(2)-C6 fungal-type" evidence="2">
    <location>
        <begin position="18"/>
        <end position="44"/>
    </location>
</feature>
<dbReference type="SMART" id="SM00066">
    <property type="entry name" value="GAL4"/>
    <property type="match status" value="1"/>
</dbReference>
<dbReference type="EMBL" id="ABDG02000019">
    <property type="protein sequence ID" value="EHK48002.1"/>
    <property type="molecule type" value="Genomic_DNA"/>
</dbReference>
<evidence type="ECO:0000259" key="2">
    <source>
        <dbReference type="PROSITE" id="PS50048"/>
    </source>
</evidence>
<dbReference type="CDD" id="cd00067">
    <property type="entry name" value="GAL4"/>
    <property type="match status" value="1"/>
</dbReference>
<keyword evidence="1" id="KW-0539">Nucleus</keyword>
<dbReference type="eggNOG" id="ENOG502RJJZ">
    <property type="taxonomic scope" value="Eukaryota"/>
</dbReference>
<organism evidence="3 4">
    <name type="scientific">Hypocrea atroviridis (strain ATCC 20476 / IMI 206040)</name>
    <name type="common">Trichoderma atroviride</name>
    <dbReference type="NCBI Taxonomy" id="452589"/>
    <lineage>
        <taxon>Eukaryota</taxon>
        <taxon>Fungi</taxon>
        <taxon>Dikarya</taxon>
        <taxon>Ascomycota</taxon>
        <taxon>Pezizomycotina</taxon>
        <taxon>Sordariomycetes</taxon>
        <taxon>Hypocreomycetidae</taxon>
        <taxon>Hypocreales</taxon>
        <taxon>Hypocreaceae</taxon>
        <taxon>Trichoderma</taxon>
    </lineage>
</organism>
<dbReference type="GO" id="GO:0008270">
    <property type="term" value="F:zinc ion binding"/>
    <property type="evidence" value="ECO:0007669"/>
    <property type="project" value="InterPro"/>
</dbReference>
<protein>
    <recommendedName>
        <fullName evidence="2">Zn(2)-C6 fungal-type domain-containing protein</fullName>
    </recommendedName>
</protein>
<evidence type="ECO:0000313" key="4">
    <source>
        <dbReference type="Proteomes" id="UP000005426"/>
    </source>
</evidence>
<reference evidence="3 4" key="1">
    <citation type="journal article" date="2011" name="Genome Biol.">
        <title>Comparative genome sequence analysis underscores mycoparasitism as the ancestral life style of Trichoderma.</title>
        <authorList>
            <person name="Kubicek C.P."/>
            <person name="Herrera-Estrella A."/>
            <person name="Seidl-Seiboth V."/>
            <person name="Martinez D.A."/>
            <person name="Druzhinina I.S."/>
            <person name="Thon M."/>
            <person name="Zeilinger S."/>
            <person name="Casas-Flores S."/>
            <person name="Horwitz B.A."/>
            <person name="Mukherjee P.K."/>
            <person name="Mukherjee M."/>
            <person name="Kredics L."/>
            <person name="Alcaraz L.D."/>
            <person name="Aerts A."/>
            <person name="Antal Z."/>
            <person name="Atanasova L."/>
            <person name="Cervantes-Badillo M.G."/>
            <person name="Challacombe J."/>
            <person name="Chertkov O."/>
            <person name="McCluskey K."/>
            <person name="Coulpier F."/>
            <person name="Deshpande N."/>
            <person name="von Doehren H."/>
            <person name="Ebbole D.J."/>
            <person name="Esquivel-Naranjo E.U."/>
            <person name="Fekete E."/>
            <person name="Flipphi M."/>
            <person name="Glaser F."/>
            <person name="Gomez-Rodriguez E.Y."/>
            <person name="Gruber S."/>
            <person name="Han C."/>
            <person name="Henrissat B."/>
            <person name="Hermosa R."/>
            <person name="Hernandez-Onate M."/>
            <person name="Karaffa L."/>
            <person name="Kosti I."/>
            <person name="Le Crom S."/>
            <person name="Lindquist E."/>
            <person name="Lucas S."/>
            <person name="Luebeck M."/>
            <person name="Luebeck P.S."/>
            <person name="Margeot A."/>
            <person name="Metz B."/>
            <person name="Misra M."/>
            <person name="Nevalainen H."/>
            <person name="Omann M."/>
            <person name="Packer N."/>
            <person name="Perrone G."/>
            <person name="Uresti-Rivera E.E."/>
            <person name="Salamov A."/>
            <person name="Schmoll M."/>
            <person name="Seiboth B."/>
            <person name="Shapiro H."/>
            <person name="Sukno S."/>
            <person name="Tamayo-Ramos J.A."/>
            <person name="Tisch D."/>
            <person name="Wiest A."/>
            <person name="Wilkinson H.H."/>
            <person name="Zhang M."/>
            <person name="Coutinho P.M."/>
            <person name="Kenerley C.M."/>
            <person name="Monte E."/>
            <person name="Baker S.E."/>
            <person name="Grigoriev I.V."/>
        </authorList>
    </citation>
    <scope>NUCLEOTIDE SEQUENCE [LARGE SCALE GENOMIC DNA]</scope>
    <source>
        <strain evidence="4">ATCC 20476 / IMI 206040</strain>
    </source>
</reference>
<keyword evidence="4" id="KW-1185">Reference proteome</keyword>
<dbReference type="InterPro" id="IPR036864">
    <property type="entry name" value="Zn2-C6_fun-type_DNA-bd_sf"/>
</dbReference>
<dbReference type="GO" id="GO:0000976">
    <property type="term" value="F:transcription cis-regulatory region binding"/>
    <property type="evidence" value="ECO:0007669"/>
    <property type="project" value="TreeGrafter"/>
</dbReference>
<dbReference type="PANTHER" id="PTHR37534">
    <property type="entry name" value="TRANSCRIPTIONAL ACTIVATOR PROTEIN UGA3"/>
    <property type="match status" value="1"/>
</dbReference>
<dbReference type="STRING" id="452589.G9NM70"/>
<dbReference type="GO" id="GO:0005634">
    <property type="term" value="C:nucleus"/>
    <property type="evidence" value="ECO:0007669"/>
    <property type="project" value="TreeGrafter"/>
</dbReference>
<gene>
    <name evidence="3" type="ORF">TRIATDRAFT_47590</name>
</gene>
<dbReference type="PROSITE" id="PS50048">
    <property type="entry name" value="ZN2_CY6_FUNGAL_2"/>
    <property type="match status" value="1"/>
</dbReference>
<comment type="caution">
    <text evidence="3">The sequence shown here is derived from an EMBL/GenBank/DDBJ whole genome shotgun (WGS) entry which is preliminary data.</text>
</comment>
<dbReference type="GO" id="GO:0000981">
    <property type="term" value="F:DNA-binding transcription factor activity, RNA polymerase II-specific"/>
    <property type="evidence" value="ECO:0007669"/>
    <property type="project" value="InterPro"/>
</dbReference>
<dbReference type="OMA" id="EASFWVF"/>
<evidence type="ECO:0000313" key="3">
    <source>
        <dbReference type="EMBL" id="EHK48002.1"/>
    </source>
</evidence>
<evidence type="ECO:0000256" key="1">
    <source>
        <dbReference type="ARBA" id="ARBA00023242"/>
    </source>
</evidence>
<proteinExistence type="predicted"/>